<proteinExistence type="predicted"/>
<dbReference type="OrthoDB" id="8756810at2"/>
<organism evidence="1 2">
    <name type="scientific">Adhaeribacter aerolatus</name>
    <dbReference type="NCBI Taxonomy" id="670289"/>
    <lineage>
        <taxon>Bacteria</taxon>
        <taxon>Pseudomonadati</taxon>
        <taxon>Bacteroidota</taxon>
        <taxon>Cytophagia</taxon>
        <taxon>Cytophagales</taxon>
        <taxon>Hymenobacteraceae</taxon>
        <taxon>Adhaeribacter</taxon>
    </lineage>
</organism>
<evidence type="ECO:0000313" key="2">
    <source>
        <dbReference type="Proteomes" id="UP000321532"/>
    </source>
</evidence>
<protein>
    <submittedName>
        <fullName evidence="1">Uncharacterized protein</fullName>
    </submittedName>
</protein>
<dbReference type="RefSeq" id="WP_146901618.1">
    <property type="nucleotide sequence ID" value="NZ_BJYS01000032.1"/>
</dbReference>
<name>A0A512B2G3_9BACT</name>
<gene>
    <name evidence="1" type="ORF">AAE02nite_38190</name>
</gene>
<evidence type="ECO:0000313" key="1">
    <source>
        <dbReference type="EMBL" id="GEO06155.1"/>
    </source>
</evidence>
<sequence length="104" mass="11397">MQPEEKQAVLDLVAEAHSRVEQAYLENLAAKGTPAYAQKRRLLLADLSLHLVQAALKGDELSTKHLQRSLFSVLTISDEFIPEAGLKETALRLVNEAETNTAGT</sequence>
<dbReference type="Proteomes" id="UP000321532">
    <property type="component" value="Unassembled WGS sequence"/>
</dbReference>
<dbReference type="AlphaFoldDB" id="A0A512B2G3"/>
<reference evidence="1 2" key="1">
    <citation type="submission" date="2019-07" db="EMBL/GenBank/DDBJ databases">
        <title>Whole genome shotgun sequence of Adhaeribacter aerolatus NBRC 106133.</title>
        <authorList>
            <person name="Hosoyama A."/>
            <person name="Uohara A."/>
            <person name="Ohji S."/>
            <person name="Ichikawa N."/>
        </authorList>
    </citation>
    <scope>NUCLEOTIDE SEQUENCE [LARGE SCALE GENOMIC DNA]</scope>
    <source>
        <strain evidence="1 2">NBRC 106133</strain>
    </source>
</reference>
<accession>A0A512B2G3</accession>
<dbReference type="EMBL" id="BJYS01000032">
    <property type="protein sequence ID" value="GEO06155.1"/>
    <property type="molecule type" value="Genomic_DNA"/>
</dbReference>
<comment type="caution">
    <text evidence="1">The sequence shown here is derived from an EMBL/GenBank/DDBJ whole genome shotgun (WGS) entry which is preliminary data.</text>
</comment>
<keyword evidence="2" id="KW-1185">Reference proteome</keyword>